<protein>
    <submittedName>
        <fullName evidence="3">CAP domain-containing protein</fullName>
    </submittedName>
</protein>
<comment type="caution">
    <text evidence="3">The sequence shown here is derived from an EMBL/GenBank/DDBJ whole genome shotgun (WGS) entry which is preliminary data.</text>
</comment>
<evidence type="ECO:0000313" key="4">
    <source>
        <dbReference type="Proteomes" id="UP001597520"/>
    </source>
</evidence>
<dbReference type="Proteomes" id="UP001597520">
    <property type="component" value="Unassembled WGS sequence"/>
</dbReference>
<dbReference type="RefSeq" id="WP_380713788.1">
    <property type="nucleotide sequence ID" value="NZ_JBHUML010000005.1"/>
</dbReference>
<gene>
    <name evidence="3" type="ORF">ACFSUB_13450</name>
</gene>
<feature type="compositionally biased region" description="Basic and acidic residues" evidence="1">
    <location>
        <begin position="58"/>
        <end position="67"/>
    </location>
</feature>
<dbReference type="InterPro" id="IPR035940">
    <property type="entry name" value="CAP_sf"/>
</dbReference>
<reference evidence="4" key="1">
    <citation type="journal article" date="2019" name="Int. J. Syst. Evol. Microbiol.">
        <title>The Global Catalogue of Microorganisms (GCM) 10K type strain sequencing project: providing services to taxonomists for standard genome sequencing and annotation.</title>
        <authorList>
            <consortium name="The Broad Institute Genomics Platform"/>
            <consortium name="The Broad Institute Genome Sequencing Center for Infectious Disease"/>
            <person name="Wu L."/>
            <person name="Ma J."/>
        </authorList>
    </citation>
    <scope>NUCLEOTIDE SEQUENCE [LARGE SCALE GENOMIC DNA]</scope>
    <source>
        <strain evidence="4">KCTC 33792</strain>
    </source>
</reference>
<keyword evidence="4" id="KW-1185">Reference proteome</keyword>
<feature type="region of interest" description="Disordered" evidence="1">
    <location>
        <begin position="21"/>
        <end position="92"/>
    </location>
</feature>
<evidence type="ECO:0000313" key="3">
    <source>
        <dbReference type="EMBL" id="MFD2706467.1"/>
    </source>
</evidence>
<accession>A0ABW5T3A0</accession>
<feature type="domain" description="SCP" evidence="2">
    <location>
        <begin position="98"/>
        <end position="210"/>
    </location>
</feature>
<feature type="compositionally biased region" description="Basic and acidic residues" evidence="1">
    <location>
        <begin position="76"/>
        <end position="92"/>
    </location>
</feature>
<dbReference type="Pfam" id="PF00188">
    <property type="entry name" value="CAP"/>
    <property type="match status" value="1"/>
</dbReference>
<sequence length="213" mass="23868">MKGFLGCTAACLLLFISGCQQEEQGGGDNQPLTIVDDEREGGEENSPFDLLPDDEQESETKRQKEQMEEQEEQMENQEKQEREQGNPRSENLKAEVIALTNEERTKRGLDPLQENGTVAEAAQAKSEDMAANDYFAHQSPTYGSPLRMLKEYGADFQTAAENIAAGQTTPEQAVQGWMNSEGHRKNILNEDLTHIGIGYEGDGKYWTQMFIEK</sequence>
<name>A0ABW5T3A0_9BACI</name>
<organism evidence="3 4">
    <name type="scientific">Salibacterium lacus</name>
    <dbReference type="NCBI Taxonomy" id="1898109"/>
    <lineage>
        <taxon>Bacteria</taxon>
        <taxon>Bacillati</taxon>
        <taxon>Bacillota</taxon>
        <taxon>Bacilli</taxon>
        <taxon>Bacillales</taxon>
        <taxon>Bacillaceae</taxon>
    </lineage>
</organism>
<dbReference type="Gene3D" id="3.40.33.10">
    <property type="entry name" value="CAP"/>
    <property type="match status" value="1"/>
</dbReference>
<dbReference type="CDD" id="cd05379">
    <property type="entry name" value="CAP_bacterial"/>
    <property type="match status" value="1"/>
</dbReference>
<dbReference type="PANTHER" id="PTHR31157">
    <property type="entry name" value="SCP DOMAIN-CONTAINING PROTEIN"/>
    <property type="match status" value="1"/>
</dbReference>
<proteinExistence type="predicted"/>
<dbReference type="SUPFAM" id="SSF55797">
    <property type="entry name" value="PR-1-like"/>
    <property type="match status" value="1"/>
</dbReference>
<evidence type="ECO:0000256" key="1">
    <source>
        <dbReference type="SAM" id="MobiDB-lite"/>
    </source>
</evidence>
<dbReference type="EMBL" id="JBHUML010000005">
    <property type="protein sequence ID" value="MFD2706467.1"/>
    <property type="molecule type" value="Genomic_DNA"/>
</dbReference>
<dbReference type="PROSITE" id="PS51257">
    <property type="entry name" value="PROKAR_LIPOPROTEIN"/>
    <property type="match status" value="1"/>
</dbReference>
<dbReference type="InterPro" id="IPR014044">
    <property type="entry name" value="CAP_dom"/>
</dbReference>
<evidence type="ECO:0000259" key="2">
    <source>
        <dbReference type="Pfam" id="PF00188"/>
    </source>
</evidence>
<dbReference type="PANTHER" id="PTHR31157:SF1">
    <property type="entry name" value="SCP DOMAIN-CONTAINING PROTEIN"/>
    <property type="match status" value="1"/>
</dbReference>